<keyword evidence="4" id="KW-0812">Transmembrane</keyword>
<evidence type="ECO:0000256" key="3">
    <source>
        <dbReference type="ARBA" id="ARBA00023143"/>
    </source>
</evidence>
<comment type="subcellular location">
    <subcellularLocation>
        <location evidence="1">Periplasmic flagellum</location>
    </subcellularLocation>
</comment>
<accession>F5Y8X0</accession>
<dbReference type="AlphaFoldDB" id="F5Y8X0"/>
<dbReference type="EMBL" id="CP001841">
    <property type="protein sequence ID" value="AEF81115.1"/>
    <property type="molecule type" value="Genomic_DNA"/>
</dbReference>
<protein>
    <submittedName>
        <fullName evidence="5">Outer membrane protein</fullName>
    </submittedName>
</protein>
<keyword evidence="2" id="KW-0574">Periplasm</keyword>
<evidence type="ECO:0000313" key="5">
    <source>
        <dbReference type="EMBL" id="AEF81115.1"/>
    </source>
</evidence>
<evidence type="ECO:0000256" key="1">
    <source>
        <dbReference type="ARBA" id="ARBA00004631"/>
    </source>
</evidence>
<proteinExistence type="predicted"/>
<feature type="transmembrane region" description="Helical" evidence="4">
    <location>
        <begin position="20"/>
        <end position="41"/>
    </location>
</feature>
<dbReference type="eggNOG" id="ENOG5033UVP">
    <property type="taxonomic scope" value="Bacteria"/>
</dbReference>
<reference evidence="6" key="1">
    <citation type="submission" date="2009-12" db="EMBL/GenBank/DDBJ databases">
        <title>Complete sequence of Treponema azotonutricium strain ZAS-9.</title>
        <authorList>
            <person name="Tetu S.G."/>
            <person name="Matson E."/>
            <person name="Ren Q."/>
            <person name="Seshadri R."/>
            <person name="Elbourne L."/>
            <person name="Hassan K.A."/>
            <person name="Durkin A."/>
            <person name="Radune D."/>
            <person name="Mohamoud Y."/>
            <person name="Shay R."/>
            <person name="Jin S."/>
            <person name="Zhang X."/>
            <person name="Lucey K."/>
            <person name="Ballor N.R."/>
            <person name="Ottesen E."/>
            <person name="Rosenthal R."/>
            <person name="Allen A."/>
            <person name="Leadbetter J.R."/>
            <person name="Paulsen I.T."/>
        </authorList>
    </citation>
    <scope>NUCLEOTIDE SEQUENCE [LARGE SCALE GENOMIC DNA]</scope>
    <source>
        <strain evidence="6">ATCC BAA-888 / DSM 13862 / ZAS-9</strain>
    </source>
</reference>
<keyword evidence="4" id="KW-1133">Transmembrane helix</keyword>
<evidence type="ECO:0000256" key="2">
    <source>
        <dbReference type="ARBA" id="ARBA00022764"/>
    </source>
</evidence>
<dbReference type="GO" id="GO:0055040">
    <property type="term" value="C:periplasmic flagellum"/>
    <property type="evidence" value="ECO:0007669"/>
    <property type="project" value="UniProtKB-SubCell"/>
</dbReference>
<evidence type="ECO:0000256" key="4">
    <source>
        <dbReference type="SAM" id="Phobius"/>
    </source>
</evidence>
<dbReference type="Proteomes" id="UP000009222">
    <property type="component" value="Chromosome"/>
</dbReference>
<organism evidence="5 6">
    <name type="scientific">Leadbettera azotonutricia (strain ATCC BAA-888 / DSM 13862 / ZAS-9)</name>
    <name type="common">Treponema azotonutricium</name>
    <dbReference type="NCBI Taxonomy" id="545695"/>
    <lineage>
        <taxon>Bacteria</taxon>
        <taxon>Pseudomonadati</taxon>
        <taxon>Spirochaetota</taxon>
        <taxon>Spirochaetia</taxon>
        <taxon>Spirochaetales</taxon>
        <taxon>Breznakiellaceae</taxon>
        <taxon>Leadbettera</taxon>
    </lineage>
</organism>
<dbReference type="HOGENOM" id="CLU_097187_0_0_12"/>
<name>F5Y8X0_LEAAZ</name>
<dbReference type="KEGG" id="taz:TREAZ_0914"/>
<dbReference type="GO" id="GO:0030288">
    <property type="term" value="C:outer membrane-bounded periplasmic space"/>
    <property type="evidence" value="ECO:0007669"/>
    <property type="project" value="InterPro"/>
</dbReference>
<keyword evidence="3" id="KW-0975">Bacterial flagellum</keyword>
<keyword evidence="6" id="KW-1185">Reference proteome</keyword>
<dbReference type="Pfam" id="PF04620">
    <property type="entry name" value="FlaA"/>
    <property type="match status" value="1"/>
</dbReference>
<dbReference type="InParanoid" id="F5Y8X0"/>
<keyword evidence="4" id="KW-0472">Membrane</keyword>
<evidence type="ECO:0000313" key="6">
    <source>
        <dbReference type="Proteomes" id="UP000009222"/>
    </source>
</evidence>
<dbReference type="InterPro" id="IPR006714">
    <property type="entry name" value="FlaA"/>
</dbReference>
<sequence>MLGTFPKDWTKEYGMKQGSFRVLSLAMGLILMAGIAVFSAFGDENTVDYAAIVIDTFDGNTNHEWTVGSKTYSYDFIWKLDASKFATKTEDDAFPKLTYVPSWPMAVFGANRDGKDLKSIGIWGKFDRRGYNWVDLYPATGEGDDQEAFEIPIPGRISYLDMWVWGANLNYYLEAYVRDYNGVVHNIYVGNIGFQGWKNMRVAVPNNIRQSKRILPRLAGLTFVKFRIWTTPLERVDNFYVYIDQFKVLTDTFESLYDGDELADPERVQEFWANN</sequence>
<dbReference type="GO" id="GO:0071973">
    <property type="term" value="P:bacterial-type flagellum-dependent cell motility"/>
    <property type="evidence" value="ECO:0007669"/>
    <property type="project" value="InterPro"/>
</dbReference>
<gene>
    <name evidence="5" type="ordered locus">TREAZ_0914</name>
</gene>
<dbReference type="STRING" id="545695.TREAZ_0914"/>
<reference evidence="5 6" key="2">
    <citation type="journal article" date="2011" name="ISME J.">
        <title>RNA-seq reveals cooperative metabolic interactions between two termite-gut spirochete species in co-culture.</title>
        <authorList>
            <person name="Rosenthal A.Z."/>
            <person name="Matson E.G."/>
            <person name="Eldar A."/>
            <person name="Leadbetter J.R."/>
        </authorList>
    </citation>
    <scope>NUCLEOTIDE SEQUENCE [LARGE SCALE GENOMIC DNA]</scope>
    <source>
        <strain evidence="6">ATCC BAA-888 / DSM 13862 / ZAS-9</strain>
    </source>
</reference>